<proteinExistence type="inferred from homology"/>
<evidence type="ECO:0000256" key="6">
    <source>
        <dbReference type="ARBA" id="ARBA00022777"/>
    </source>
</evidence>
<dbReference type="RefSeq" id="WP_343959157.1">
    <property type="nucleotide sequence ID" value="NZ_BAAAMN010000049.1"/>
</dbReference>
<dbReference type="InterPro" id="IPR001057">
    <property type="entry name" value="Glu/AcGlu_kinase"/>
</dbReference>
<dbReference type="PIRSF" id="PIRSF000729">
    <property type="entry name" value="GK"/>
    <property type="match status" value="1"/>
</dbReference>
<name>A0ABP5GCA9_9MICC</name>
<dbReference type="EC" id="2.7.2.11" evidence="8"/>
<evidence type="ECO:0000256" key="4">
    <source>
        <dbReference type="ARBA" id="ARBA00022679"/>
    </source>
</evidence>
<dbReference type="InterPro" id="IPR015947">
    <property type="entry name" value="PUA-like_sf"/>
</dbReference>
<comment type="similarity">
    <text evidence="8">Belongs to the glutamate 5-kinase family.</text>
</comment>
<keyword evidence="11" id="KW-1185">Reference proteome</keyword>
<dbReference type="InterPro" id="IPR011529">
    <property type="entry name" value="Glu_5kinase"/>
</dbReference>
<keyword evidence="7 8" id="KW-0067">ATP-binding</keyword>
<sequence>MSTPNLSTPNPVTDRSTLRDARRIVVKVGSSSLTDGQGGVSIPAIDALTRVVGQLYHSGAQVVLVSSGAIAAGFKPLGLAKRPKDLATQQAAAAVGQSRLMAQYSESFWKHSISVAQVLLTAEDLMRRTQYNNAFRSLNRLLNLGVIPVVNENDAVATHEIRFGDNDRLAALAASVVKADALLLLSDVDALYDGPPTRSGARRIANVSAEANLDHVSVGDSGSAVGTGGMVTKLQAASIATDAGIPTFLTSADNAQAAIDGEDVGTWFDSRGERKSARNAWLEHMAVSRGRIMIDDGAVEAITVRHRSLLPAGLIGVAGTFESGDVVEVVNSEGIVVARGLTNYSANELPTMVGKSTRQLRNELGPEYDRVVIHTDDAVIVKQTSLSRDHYD</sequence>
<evidence type="ECO:0000256" key="2">
    <source>
        <dbReference type="ARBA" id="ARBA00022605"/>
    </source>
</evidence>
<dbReference type="InterPro" id="IPR036393">
    <property type="entry name" value="AceGlu_kinase-like_sf"/>
</dbReference>
<dbReference type="InterPro" id="IPR002478">
    <property type="entry name" value="PUA"/>
</dbReference>
<dbReference type="Gene3D" id="3.40.1160.10">
    <property type="entry name" value="Acetylglutamate kinase-like"/>
    <property type="match status" value="2"/>
</dbReference>
<dbReference type="InterPro" id="IPR001048">
    <property type="entry name" value="Asp/Glu/Uridylate_kinase"/>
</dbReference>
<reference evidence="11" key="1">
    <citation type="journal article" date="2019" name="Int. J. Syst. Evol. Microbiol.">
        <title>The Global Catalogue of Microorganisms (GCM) 10K type strain sequencing project: providing services to taxonomists for standard genome sequencing and annotation.</title>
        <authorList>
            <consortium name="The Broad Institute Genomics Platform"/>
            <consortium name="The Broad Institute Genome Sequencing Center for Infectious Disease"/>
            <person name="Wu L."/>
            <person name="Ma J."/>
        </authorList>
    </citation>
    <scope>NUCLEOTIDE SEQUENCE [LARGE SCALE GENOMIC DNA]</scope>
    <source>
        <strain evidence="11">JCM 13595</strain>
    </source>
</reference>
<feature type="binding site" evidence="8">
    <location>
        <position position="154"/>
    </location>
    <ligand>
        <name>substrate</name>
    </ligand>
</feature>
<dbReference type="Proteomes" id="UP001501461">
    <property type="component" value="Unassembled WGS sequence"/>
</dbReference>
<protein>
    <recommendedName>
        <fullName evidence="8">Glutamate 5-kinase</fullName>
        <ecNumber evidence="8">2.7.2.11</ecNumber>
    </recommendedName>
    <alternativeName>
        <fullName evidence="8">Gamma-glutamyl kinase</fullName>
        <shortName evidence="8">GK</shortName>
    </alternativeName>
</protein>
<evidence type="ECO:0000256" key="8">
    <source>
        <dbReference type="HAMAP-Rule" id="MF_00456"/>
    </source>
</evidence>
<feature type="binding site" evidence="8">
    <location>
        <position position="166"/>
    </location>
    <ligand>
        <name>substrate</name>
    </ligand>
</feature>
<gene>
    <name evidence="8 10" type="primary">proB</name>
    <name evidence="10" type="ORF">GCM10009720_24760</name>
</gene>
<evidence type="ECO:0000256" key="5">
    <source>
        <dbReference type="ARBA" id="ARBA00022741"/>
    </source>
</evidence>
<dbReference type="InterPro" id="IPR041739">
    <property type="entry name" value="G5K_ProB"/>
</dbReference>
<dbReference type="SUPFAM" id="SSF88697">
    <property type="entry name" value="PUA domain-like"/>
    <property type="match status" value="1"/>
</dbReference>
<dbReference type="SUPFAM" id="SSF53633">
    <property type="entry name" value="Carbamate kinase-like"/>
    <property type="match status" value="1"/>
</dbReference>
<evidence type="ECO:0000313" key="11">
    <source>
        <dbReference type="Proteomes" id="UP001501461"/>
    </source>
</evidence>
<feature type="binding site" evidence="8">
    <location>
        <begin position="227"/>
        <end position="233"/>
    </location>
    <ligand>
        <name>ATP</name>
        <dbReference type="ChEBI" id="CHEBI:30616"/>
    </ligand>
</feature>
<keyword evidence="3 8" id="KW-0641">Proline biosynthesis</keyword>
<dbReference type="PROSITE" id="PS50890">
    <property type="entry name" value="PUA"/>
    <property type="match status" value="1"/>
</dbReference>
<comment type="function">
    <text evidence="8">Catalyzes the transfer of a phosphate group to glutamate to form L-glutamate 5-phosphate.</text>
</comment>
<dbReference type="EMBL" id="BAAAMN010000049">
    <property type="protein sequence ID" value="GAA2043051.1"/>
    <property type="molecule type" value="Genomic_DNA"/>
</dbReference>
<dbReference type="InterPro" id="IPR019797">
    <property type="entry name" value="Glutamate_5-kinase_CS"/>
</dbReference>
<dbReference type="InterPro" id="IPR005715">
    <property type="entry name" value="Glu_5kinase/COase_Synthase"/>
</dbReference>
<evidence type="ECO:0000256" key="7">
    <source>
        <dbReference type="ARBA" id="ARBA00022840"/>
    </source>
</evidence>
<dbReference type="Pfam" id="PF01472">
    <property type="entry name" value="PUA"/>
    <property type="match status" value="1"/>
</dbReference>
<dbReference type="NCBIfam" id="TIGR01027">
    <property type="entry name" value="proB"/>
    <property type="match status" value="1"/>
</dbReference>
<dbReference type="InterPro" id="IPR036974">
    <property type="entry name" value="PUA_sf"/>
</dbReference>
<dbReference type="PROSITE" id="PS00902">
    <property type="entry name" value="GLUTAMATE_5_KINASE"/>
    <property type="match status" value="1"/>
</dbReference>
<comment type="subcellular location">
    <subcellularLocation>
        <location evidence="8">Cytoplasm</location>
    </subcellularLocation>
</comment>
<dbReference type="PRINTS" id="PR00474">
    <property type="entry name" value="GLU5KINASE"/>
</dbReference>
<dbReference type="PANTHER" id="PTHR43654">
    <property type="entry name" value="GLUTAMATE 5-KINASE"/>
    <property type="match status" value="1"/>
</dbReference>
<feature type="binding site" evidence="8">
    <location>
        <position position="67"/>
    </location>
    <ligand>
        <name>substrate</name>
    </ligand>
</feature>
<dbReference type="CDD" id="cd04242">
    <property type="entry name" value="AAK_G5K_ProB"/>
    <property type="match status" value="1"/>
</dbReference>
<dbReference type="SMART" id="SM00359">
    <property type="entry name" value="PUA"/>
    <property type="match status" value="1"/>
</dbReference>
<evidence type="ECO:0000256" key="1">
    <source>
        <dbReference type="ARBA" id="ARBA00022490"/>
    </source>
</evidence>
<comment type="pathway">
    <text evidence="8">Amino-acid biosynthesis; L-proline biosynthesis; L-glutamate 5-semialdehyde from L-glutamate: step 1/2.</text>
</comment>
<evidence type="ECO:0000313" key="10">
    <source>
        <dbReference type="EMBL" id="GAA2043051.1"/>
    </source>
</evidence>
<accession>A0ABP5GCA9</accession>
<evidence type="ECO:0000259" key="9">
    <source>
        <dbReference type="SMART" id="SM00359"/>
    </source>
</evidence>
<dbReference type="Pfam" id="PF00696">
    <property type="entry name" value="AA_kinase"/>
    <property type="match status" value="1"/>
</dbReference>
<evidence type="ECO:0000256" key="3">
    <source>
        <dbReference type="ARBA" id="ARBA00022650"/>
    </source>
</evidence>
<feature type="binding site" evidence="8">
    <location>
        <position position="27"/>
    </location>
    <ligand>
        <name>ATP</name>
        <dbReference type="ChEBI" id="CHEBI:30616"/>
    </ligand>
</feature>
<dbReference type="PANTHER" id="PTHR43654:SF1">
    <property type="entry name" value="ISOPENTENYL PHOSPHATE KINASE"/>
    <property type="match status" value="1"/>
</dbReference>
<keyword evidence="2 8" id="KW-0028">Amino-acid biosynthesis</keyword>
<organism evidence="10 11">
    <name type="scientific">Yaniella flava</name>
    <dbReference type="NCBI Taxonomy" id="287930"/>
    <lineage>
        <taxon>Bacteria</taxon>
        <taxon>Bacillati</taxon>
        <taxon>Actinomycetota</taxon>
        <taxon>Actinomycetes</taxon>
        <taxon>Micrococcales</taxon>
        <taxon>Micrococcaceae</taxon>
        <taxon>Yaniella</taxon>
    </lineage>
</organism>
<feature type="domain" description="PUA" evidence="9">
    <location>
        <begin position="290"/>
        <end position="373"/>
    </location>
</feature>
<feature type="binding site" evidence="8">
    <location>
        <begin position="186"/>
        <end position="187"/>
    </location>
    <ligand>
        <name>ATP</name>
        <dbReference type="ChEBI" id="CHEBI:30616"/>
    </ligand>
</feature>
<keyword evidence="4 8" id="KW-0808">Transferase</keyword>
<dbReference type="HAMAP" id="MF_00456">
    <property type="entry name" value="ProB"/>
    <property type="match status" value="1"/>
</dbReference>
<keyword evidence="5 8" id="KW-0547">Nucleotide-binding</keyword>
<keyword evidence="1 8" id="KW-0963">Cytoplasm</keyword>
<comment type="catalytic activity">
    <reaction evidence="8">
        <text>L-glutamate + ATP = L-glutamyl 5-phosphate + ADP</text>
        <dbReference type="Rhea" id="RHEA:14877"/>
        <dbReference type="ChEBI" id="CHEBI:29985"/>
        <dbReference type="ChEBI" id="CHEBI:30616"/>
        <dbReference type="ChEBI" id="CHEBI:58274"/>
        <dbReference type="ChEBI" id="CHEBI:456216"/>
        <dbReference type="EC" id="2.7.2.11"/>
    </reaction>
</comment>
<keyword evidence="6 8" id="KW-0418">Kinase</keyword>
<comment type="caution">
    <text evidence="10">The sequence shown here is derived from an EMBL/GenBank/DDBJ whole genome shotgun (WGS) entry which is preliminary data.</text>
</comment>
<dbReference type="CDD" id="cd21157">
    <property type="entry name" value="PUA_G5K"/>
    <property type="match status" value="1"/>
</dbReference>
<dbReference type="Gene3D" id="2.30.130.10">
    <property type="entry name" value="PUA domain"/>
    <property type="match status" value="1"/>
</dbReference>